<dbReference type="PANTHER" id="PTHR43163:SF6">
    <property type="entry name" value="DIPEPTIDE TRANSPORT SYSTEM PERMEASE PROTEIN DPPB-RELATED"/>
    <property type="match status" value="1"/>
</dbReference>
<dbReference type="GO" id="GO:0005886">
    <property type="term" value="C:plasma membrane"/>
    <property type="evidence" value="ECO:0007669"/>
    <property type="project" value="UniProtKB-SubCell"/>
</dbReference>
<evidence type="ECO:0000256" key="4">
    <source>
        <dbReference type="ARBA" id="ARBA00022692"/>
    </source>
</evidence>
<keyword evidence="6 7" id="KW-0472">Membrane</keyword>
<dbReference type="Pfam" id="PF19300">
    <property type="entry name" value="BPD_transp_1_N"/>
    <property type="match status" value="1"/>
</dbReference>
<feature type="transmembrane region" description="Helical" evidence="7">
    <location>
        <begin position="101"/>
        <end position="126"/>
    </location>
</feature>
<dbReference type="InterPro" id="IPR035906">
    <property type="entry name" value="MetI-like_sf"/>
</dbReference>
<feature type="transmembrane region" description="Helical" evidence="7">
    <location>
        <begin position="9"/>
        <end position="27"/>
    </location>
</feature>
<dbReference type="PROSITE" id="PS50928">
    <property type="entry name" value="ABC_TM1"/>
    <property type="match status" value="1"/>
</dbReference>
<reference evidence="9" key="1">
    <citation type="journal article" date="2020" name="mSystems">
        <title>Genome- and Community-Level Interaction Insights into Carbon Utilization and Element Cycling Functions of Hydrothermarchaeota in Hydrothermal Sediment.</title>
        <authorList>
            <person name="Zhou Z."/>
            <person name="Liu Y."/>
            <person name="Xu W."/>
            <person name="Pan J."/>
            <person name="Luo Z.H."/>
            <person name="Li M."/>
        </authorList>
    </citation>
    <scope>NUCLEOTIDE SEQUENCE [LARGE SCALE GENOMIC DNA]</scope>
    <source>
        <strain evidence="9">SpSt-192</strain>
    </source>
</reference>
<organism evidence="9">
    <name type="scientific">Thermorudis sp</name>
    <dbReference type="NCBI Taxonomy" id="1969470"/>
    <lineage>
        <taxon>Bacteria</taxon>
        <taxon>Pseudomonadati</taxon>
        <taxon>Thermomicrobiota</taxon>
        <taxon>Thermomicrobia</taxon>
        <taxon>Thermomicrobia incertae sedis</taxon>
        <taxon>Thermorudis</taxon>
    </lineage>
</organism>
<evidence type="ECO:0000256" key="7">
    <source>
        <dbReference type="RuleBase" id="RU363032"/>
    </source>
</evidence>
<feature type="transmembrane region" description="Helical" evidence="7">
    <location>
        <begin position="246"/>
        <end position="271"/>
    </location>
</feature>
<dbReference type="InterPro" id="IPR000515">
    <property type="entry name" value="MetI-like"/>
</dbReference>
<evidence type="ECO:0000256" key="5">
    <source>
        <dbReference type="ARBA" id="ARBA00022989"/>
    </source>
</evidence>
<evidence type="ECO:0000256" key="1">
    <source>
        <dbReference type="ARBA" id="ARBA00004651"/>
    </source>
</evidence>
<keyword evidence="4 7" id="KW-0812">Transmembrane</keyword>
<feature type="transmembrane region" description="Helical" evidence="7">
    <location>
        <begin position="138"/>
        <end position="159"/>
    </location>
</feature>
<evidence type="ECO:0000256" key="2">
    <source>
        <dbReference type="ARBA" id="ARBA00022448"/>
    </source>
</evidence>
<accession>A0A7C3ASL3</accession>
<dbReference type="Pfam" id="PF00528">
    <property type="entry name" value="BPD_transp_1"/>
    <property type="match status" value="1"/>
</dbReference>
<comment type="caution">
    <text evidence="9">The sequence shown here is derived from an EMBL/GenBank/DDBJ whole genome shotgun (WGS) entry which is preliminary data.</text>
</comment>
<comment type="similarity">
    <text evidence="7">Belongs to the binding-protein-dependent transport system permease family.</text>
</comment>
<feature type="transmembrane region" description="Helical" evidence="7">
    <location>
        <begin position="191"/>
        <end position="210"/>
    </location>
</feature>
<dbReference type="SUPFAM" id="SSF161098">
    <property type="entry name" value="MetI-like"/>
    <property type="match status" value="1"/>
</dbReference>
<dbReference type="AlphaFoldDB" id="A0A7C3ASL3"/>
<dbReference type="GO" id="GO:0055085">
    <property type="term" value="P:transmembrane transport"/>
    <property type="evidence" value="ECO:0007669"/>
    <property type="project" value="InterPro"/>
</dbReference>
<dbReference type="PANTHER" id="PTHR43163">
    <property type="entry name" value="DIPEPTIDE TRANSPORT SYSTEM PERMEASE PROTEIN DPPB-RELATED"/>
    <property type="match status" value="1"/>
</dbReference>
<comment type="subcellular location">
    <subcellularLocation>
        <location evidence="1 7">Cell membrane</location>
        <topology evidence="1 7">Multi-pass membrane protein</topology>
    </subcellularLocation>
</comment>
<feature type="domain" description="ABC transmembrane type-1" evidence="8">
    <location>
        <begin position="99"/>
        <end position="314"/>
    </location>
</feature>
<dbReference type="InterPro" id="IPR045621">
    <property type="entry name" value="BPD_transp_1_N"/>
</dbReference>
<dbReference type="Gene3D" id="1.10.3720.10">
    <property type="entry name" value="MetI-like"/>
    <property type="match status" value="1"/>
</dbReference>
<keyword evidence="3" id="KW-1003">Cell membrane</keyword>
<sequence>MTSYVVRRVLQAVPLLAGISVLIYVLLQMTPGGPLAIAENPGSAGRVTAEQLERLRNRYGLDDPLYVRYLRWGADLLRGDFGTSFNTGRPVLEMISERIPVTFLVTGLSFLVTLLLAFPIGIISAVRQYSVFDYLSTSVAFLGVSIPSFWLALMLLYVFTFTLGWLPSFGLEDPRQDYEGLAALWDRARHLVMPVTVLALVSTASLTRYIRAAMLDAIGQDYTRTARAKGLSERVVILRHALKNGAIPIVTILALEIPDLFIGSVIVESIFAIPGMGRLFVESAHLRDYPVLMGILMIASLLVILFNLLADVLYAVLDPRIRYR</sequence>
<dbReference type="CDD" id="cd06261">
    <property type="entry name" value="TM_PBP2"/>
    <property type="match status" value="1"/>
</dbReference>
<proteinExistence type="inferred from homology"/>
<dbReference type="EMBL" id="DSID01000705">
    <property type="protein sequence ID" value="HEX71422.1"/>
    <property type="molecule type" value="Genomic_DNA"/>
</dbReference>
<evidence type="ECO:0000259" key="8">
    <source>
        <dbReference type="PROSITE" id="PS50928"/>
    </source>
</evidence>
<name>A0A7C3ASL3_9BACT</name>
<keyword evidence="5 7" id="KW-1133">Transmembrane helix</keyword>
<evidence type="ECO:0000256" key="3">
    <source>
        <dbReference type="ARBA" id="ARBA00022475"/>
    </source>
</evidence>
<gene>
    <name evidence="9" type="ORF">ENP13_09320</name>
</gene>
<keyword evidence="2 7" id="KW-0813">Transport</keyword>
<evidence type="ECO:0000313" key="9">
    <source>
        <dbReference type="EMBL" id="HEX71422.1"/>
    </source>
</evidence>
<protein>
    <submittedName>
        <fullName evidence="9">ABC transporter permease</fullName>
    </submittedName>
</protein>
<evidence type="ECO:0000256" key="6">
    <source>
        <dbReference type="ARBA" id="ARBA00023136"/>
    </source>
</evidence>
<feature type="transmembrane region" description="Helical" evidence="7">
    <location>
        <begin position="291"/>
        <end position="317"/>
    </location>
</feature>